<reference evidence="5" key="1">
    <citation type="submission" date="2022-08" db="EMBL/GenBank/DDBJ databases">
        <title>Novel sulphate-reducing endosymbionts in the free-living metamonad Anaeramoeba.</title>
        <authorList>
            <person name="Jerlstrom-Hultqvist J."/>
            <person name="Cepicka I."/>
            <person name="Gallot-Lavallee L."/>
            <person name="Salas-Leiva D."/>
            <person name="Curtis B.A."/>
            <person name="Zahonova K."/>
            <person name="Pipaliya S."/>
            <person name="Dacks J."/>
            <person name="Roger A.J."/>
        </authorList>
    </citation>
    <scope>NUCLEOTIDE SEQUENCE</scope>
    <source>
        <strain evidence="5">Busselton2</strain>
    </source>
</reference>
<evidence type="ECO:0000313" key="5">
    <source>
        <dbReference type="EMBL" id="KAJ3438730.1"/>
    </source>
</evidence>
<evidence type="ECO:0000256" key="3">
    <source>
        <dbReference type="SAM" id="MobiDB-lite"/>
    </source>
</evidence>
<evidence type="ECO:0000313" key="6">
    <source>
        <dbReference type="Proteomes" id="UP001146793"/>
    </source>
</evidence>
<feature type="compositionally biased region" description="Acidic residues" evidence="3">
    <location>
        <begin position="600"/>
        <end position="609"/>
    </location>
</feature>
<evidence type="ECO:0000256" key="2">
    <source>
        <dbReference type="ARBA" id="ARBA00022737"/>
    </source>
</evidence>
<dbReference type="InterPro" id="IPR051568">
    <property type="entry name" value="LZTR1/Attractin"/>
</dbReference>
<dbReference type="PANTHER" id="PTHR46376">
    <property type="entry name" value="LEUCINE-ZIPPER-LIKE TRANSCRIPTIONAL REGULATOR 1"/>
    <property type="match status" value="1"/>
</dbReference>
<sequence>MSDEKDLSNLTPNSSFLNLMSSGTKDRLQASWNTVRTMGTPPKITNYHTSVIHNDCLWVFGGFKRGHGTNDLFCLDLSTLIWRSIFNPNKRKENQNSQMNNQQDDDDDLKSIVLEKEYWPEGRYHHNSVVFKDKLYIFGGVDDKVYRNDLWEFDIIQEKWRRIEVENPPSPRNSSVMAVYKNKLYLFGGVQDKNVLLNDFWEFNFVSNEWKKLKPKGELPCKRHFHSGSIVGPFFYIFGGSNGKRRLNDLYRYEFDTGYFMLIDDFEGNLPQTRRNHTCVSYKEKLYIAGGYGKTSLNDLHVYNTDTSTWSMLCEESSFSPRHFHTSSVWKQKMFVFGGWNGRQLNDLHSYTFPDSHEVIEEKQIKEDMRYLFQKQAFSDIEMFTAQKNRIICAHWCVLKARVGQWNDLVITDSENLKIIQSYFAKESYLVVRSLMIYLYCDQCDVSNLSNPEIFDLIRISNSLGLSRLTAMCEHSVKTSINSENVFQIMASSEKYSLRTLREMCFDYILNHREILFQQSNQLNEFSHEFLMELFRASSSPNQQRKQIVIEIPESTFIEDLERLHSDFIEKNDFAVCAHKAILVAHSKLFSRQSELIDNNNDDNEDDQNENNIEKEKEKQKEKEKEKKKKETPEIFPDRTNRNVIEIGALVKFLYSGRIDHIQSNPEIALKLIGSVQDYQLTIQSFDKVCVNIVKRNADVENIIKILSYAHDIESKELKQYAMNFIIHNREQILKSQSFKKISSVELLHEIIKHLFQAIEY</sequence>
<dbReference type="Pfam" id="PF01344">
    <property type="entry name" value="Kelch_1"/>
    <property type="match status" value="2"/>
</dbReference>
<dbReference type="InterPro" id="IPR000210">
    <property type="entry name" value="BTB/POZ_dom"/>
</dbReference>
<dbReference type="InterPro" id="IPR006652">
    <property type="entry name" value="Kelch_1"/>
</dbReference>
<dbReference type="AlphaFoldDB" id="A0AAV7ZFF9"/>
<evidence type="ECO:0000256" key="1">
    <source>
        <dbReference type="ARBA" id="ARBA00022441"/>
    </source>
</evidence>
<gene>
    <name evidence="5" type="ORF">M0812_14743</name>
</gene>
<proteinExistence type="predicted"/>
<feature type="region of interest" description="Disordered" evidence="3">
    <location>
        <begin position="597"/>
        <end position="635"/>
    </location>
</feature>
<accession>A0AAV7ZFF9</accession>
<dbReference type="Proteomes" id="UP001146793">
    <property type="component" value="Unassembled WGS sequence"/>
</dbReference>
<keyword evidence="1" id="KW-0880">Kelch repeat</keyword>
<comment type="caution">
    <text evidence="5">The sequence shown here is derived from an EMBL/GenBank/DDBJ whole genome shotgun (WGS) entry which is preliminary data.</text>
</comment>
<dbReference type="EMBL" id="JANTQA010000032">
    <property type="protein sequence ID" value="KAJ3438730.1"/>
    <property type="molecule type" value="Genomic_DNA"/>
</dbReference>
<dbReference type="SUPFAM" id="SSF50965">
    <property type="entry name" value="Galactose oxidase, central domain"/>
    <property type="match status" value="1"/>
</dbReference>
<protein>
    <submittedName>
        <fullName evidence="5">Leucine-zipper-like transcriptional regulator</fullName>
    </submittedName>
</protein>
<name>A0AAV7ZFF9_9EUKA</name>
<dbReference type="GO" id="GO:0005794">
    <property type="term" value="C:Golgi apparatus"/>
    <property type="evidence" value="ECO:0007669"/>
    <property type="project" value="TreeGrafter"/>
</dbReference>
<dbReference type="Pfam" id="PF24681">
    <property type="entry name" value="Kelch_KLHDC2_KLHL20_DRC7"/>
    <property type="match status" value="1"/>
</dbReference>
<evidence type="ECO:0000259" key="4">
    <source>
        <dbReference type="Pfam" id="PF00651"/>
    </source>
</evidence>
<dbReference type="InterPro" id="IPR015915">
    <property type="entry name" value="Kelch-typ_b-propeller"/>
</dbReference>
<organism evidence="5 6">
    <name type="scientific">Anaeramoeba flamelloides</name>
    <dbReference type="NCBI Taxonomy" id="1746091"/>
    <lineage>
        <taxon>Eukaryota</taxon>
        <taxon>Metamonada</taxon>
        <taxon>Anaeramoebidae</taxon>
        <taxon>Anaeramoeba</taxon>
    </lineage>
</organism>
<dbReference type="InterPro" id="IPR011043">
    <property type="entry name" value="Gal_Oxase/kelch_b-propeller"/>
</dbReference>
<dbReference type="InterPro" id="IPR011333">
    <property type="entry name" value="SKP1/BTB/POZ_sf"/>
</dbReference>
<feature type="compositionally biased region" description="Basic and acidic residues" evidence="3">
    <location>
        <begin position="612"/>
        <end position="635"/>
    </location>
</feature>
<dbReference type="Gene3D" id="2.120.10.80">
    <property type="entry name" value="Kelch-type beta propeller"/>
    <property type="match status" value="2"/>
</dbReference>
<dbReference type="SMART" id="SM00612">
    <property type="entry name" value="Kelch"/>
    <property type="match status" value="3"/>
</dbReference>
<dbReference type="PANTHER" id="PTHR46376:SF1">
    <property type="entry name" value="LEUCINE-ZIPPER-LIKE TRANSCRIPTIONAL REGULATOR 1"/>
    <property type="match status" value="1"/>
</dbReference>
<feature type="domain" description="BTB" evidence="4">
    <location>
        <begin position="372"/>
        <end position="480"/>
    </location>
</feature>
<dbReference type="Gene3D" id="3.30.710.10">
    <property type="entry name" value="Potassium Channel Kv1.1, Chain A"/>
    <property type="match status" value="2"/>
</dbReference>
<dbReference type="SUPFAM" id="SSF54695">
    <property type="entry name" value="POZ domain"/>
    <property type="match status" value="1"/>
</dbReference>
<keyword evidence="2" id="KW-0677">Repeat</keyword>
<dbReference type="Pfam" id="PF00651">
    <property type="entry name" value="BTB"/>
    <property type="match status" value="1"/>
</dbReference>
<dbReference type="CDD" id="cd14733">
    <property type="entry name" value="BACK"/>
    <property type="match status" value="2"/>
</dbReference>